<organism evidence="4 5">
    <name type="scientific">Capronia coronata CBS 617.96</name>
    <dbReference type="NCBI Taxonomy" id="1182541"/>
    <lineage>
        <taxon>Eukaryota</taxon>
        <taxon>Fungi</taxon>
        <taxon>Dikarya</taxon>
        <taxon>Ascomycota</taxon>
        <taxon>Pezizomycotina</taxon>
        <taxon>Eurotiomycetes</taxon>
        <taxon>Chaetothyriomycetidae</taxon>
        <taxon>Chaetothyriales</taxon>
        <taxon>Herpotrichiellaceae</taxon>
        <taxon>Capronia</taxon>
    </lineage>
</organism>
<proteinExistence type="inferred from homology"/>
<protein>
    <recommendedName>
        <fullName evidence="6">3-oxoacyl-[acyl-carrier protein] reductase</fullName>
    </recommendedName>
</protein>
<dbReference type="EMBL" id="AMWN01000007">
    <property type="protein sequence ID" value="EXJ81526.1"/>
    <property type="molecule type" value="Genomic_DNA"/>
</dbReference>
<gene>
    <name evidence="4" type="ORF">A1O1_07590</name>
</gene>
<dbReference type="STRING" id="1182541.W9XX25"/>
<dbReference type="Proteomes" id="UP000019484">
    <property type="component" value="Unassembled WGS sequence"/>
</dbReference>
<dbReference type="OrthoDB" id="47007at2759"/>
<comment type="caution">
    <text evidence="4">The sequence shown here is derived from an EMBL/GenBank/DDBJ whole genome shotgun (WGS) entry which is preliminary data.</text>
</comment>
<keyword evidence="3" id="KW-0560">Oxidoreductase</keyword>
<dbReference type="Gene3D" id="3.40.50.720">
    <property type="entry name" value="NAD(P)-binding Rossmann-like Domain"/>
    <property type="match status" value="1"/>
</dbReference>
<evidence type="ECO:0000256" key="1">
    <source>
        <dbReference type="ARBA" id="ARBA00006484"/>
    </source>
</evidence>
<dbReference type="AlphaFoldDB" id="W9XX25"/>
<dbReference type="PANTHER" id="PTHR43639">
    <property type="entry name" value="OXIDOREDUCTASE, SHORT-CHAIN DEHYDROGENASE/REDUCTASE FAMILY (AFU_ORTHOLOGUE AFUA_5G02870)"/>
    <property type="match status" value="1"/>
</dbReference>
<evidence type="ECO:0000256" key="3">
    <source>
        <dbReference type="ARBA" id="ARBA00023002"/>
    </source>
</evidence>
<evidence type="ECO:0000313" key="5">
    <source>
        <dbReference type="Proteomes" id="UP000019484"/>
    </source>
</evidence>
<name>W9XX25_9EURO</name>
<evidence type="ECO:0000313" key="4">
    <source>
        <dbReference type="EMBL" id="EXJ81526.1"/>
    </source>
</evidence>
<comment type="similarity">
    <text evidence="1">Belongs to the short-chain dehydrogenases/reductases (SDR) family.</text>
</comment>
<dbReference type="FunFam" id="3.40.50.720:FF:000084">
    <property type="entry name" value="Short-chain dehydrogenase reductase"/>
    <property type="match status" value="1"/>
</dbReference>
<dbReference type="CDD" id="cd05233">
    <property type="entry name" value="SDR_c"/>
    <property type="match status" value="1"/>
</dbReference>
<dbReference type="Pfam" id="PF13561">
    <property type="entry name" value="adh_short_C2"/>
    <property type="match status" value="1"/>
</dbReference>
<evidence type="ECO:0000256" key="2">
    <source>
        <dbReference type="ARBA" id="ARBA00022857"/>
    </source>
</evidence>
<keyword evidence="2" id="KW-0521">NADP</keyword>
<dbReference type="HOGENOM" id="CLU_010194_1_3_1"/>
<dbReference type="RefSeq" id="XP_007726647.1">
    <property type="nucleotide sequence ID" value="XM_007728457.1"/>
</dbReference>
<dbReference type="GeneID" id="19162446"/>
<evidence type="ECO:0008006" key="6">
    <source>
        <dbReference type="Google" id="ProtNLM"/>
    </source>
</evidence>
<dbReference type="SUPFAM" id="SSF51735">
    <property type="entry name" value="NAD(P)-binding Rossmann-fold domains"/>
    <property type="match status" value="1"/>
</dbReference>
<dbReference type="PRINTS" id="PR00081">
    <property type="entry name" value="GDHRDH"/>
</dbReference>
<dbReference type="eggNOG" id="KOG0725">
    <property type="taxonomic scope" value="Eukaryota"/>
</dbReference>
<dbReference type="InterPro" id="IPR002347">
    <property type="entry name" value="SDR_fam"/>
</dbReference>
<accession>W9XX25</accession>
<dbReference type="PANTHER" id="PTHR43639:SF1">
    <property type="entry name" value="SHORT-CHAIN DEHYDROGENASE_REDUCTASE FAMILY PROTEIN"/>
    <property type="match status" value="1"/>
</dbReference>
<dbReference type="PRINTS" id="PR00080">
    <property type="entry name" value="SDRFAMILY"/>
</dbReference>
<dbReference type="GO" id="GO:0016491">
    <property type="term" value="F:oxidoreductase activity"/>
    <property type="evidence" value="ECO:0007669"/>
    <property type="project" value="UniProtKB-KW"/>
</dbReference>
<dbReference type="InterPro" id="IPR036291">
    <property type="entry name" value="NAD(P)-bd_dom_sf"/>
</dbReference>
<reference evidence="4 5" key="1">
    <citation type="submission" date="2013-03" db="EMBL/GenBank/DDBJ databases">
        <title>The Genome Sequence of Capronia coronata CBS 617.96.</title>
        <authorList>
            <consortium name="The Broad Institute Genomics Platform"/>
            <person name="Cuomo C."/>
            <person name="de Hoog S."/>
            <person name="Gorbushina A."/>
            <person name="Walker B."/>
            <person name="Young S.K."/>
            <person name="Zeng Q."/>
            <person name="Gargeya S."/>
            <person name="Fitzgerald M."/>
            <person name="Haas B."/>
            <person name="Abouelleil A."/>
            <person name="Allen A.W."/>
            <person name="Alvarado L."/>
            <person name="Arachchi H.M."/>
            <person name="Berlin A.M."/>
            <person name="Chapman S.B."/>
            <person name="Gainer-Dewar J."/>
            <person name="Goldberg J."/>
            <person name="Griggs A."/>
            <person name="Gujja S."/>
            <person name="Hansen M."/>
            <person name="Howarth C."/>
            <person name="Imamovic A."/>
            <person name="Ireland A."/>
            <person name="Larimer J."/>
            <person name="McCowan C."/>
            <person name="Murphy C."/>
            <person name="Pearson M."/>
            <person name="Poon T.W."/>
            <person name="Priest M."/>
            <person name="Roberts A."/>
            <person name="Saif S."/>
            <person name="Shea T."/>
            <person name="Sisk P."/>
            <person name="Sykes S."/>
            <person name="Wortman J."/>
            <person name="Nusbaum C."/>
            <person name="Birren B."/>
        </authorList>
    </citation>
    <scope>NUCLEOTIDE SEQUENCE [LARGE SCALE GENOMIC DNA]</scope>
    <source>
        <strain evidence="4 5">CBS 617.96</strain>
    </source>
</reference>
<keyword evidence="5" id="KW-1185">Reference proteome</keyword>
<sequence length="264" mass="26506">MAASSPDSLSLAGKVAIITGSGKENGIGAGIASALARQGAAVVLNYVSEATAPRAAAVAERLQTEYGVKVAVVRADVSTQDGAKSLVEQALKGLGVDKLDILVNNAGGGPPAGALQASSEDVTAAFAANVFSALFMVQAAVPVMRRGGRVINIGSIASKMGIGPIALYGAAKAANDALTYSLAMELGRSHGLTINTVAPGPVPTDGIPPPVAEIIHANLVPLTRAEVRLGTVEDIADVVLFLASEKSRWLTGQFISASGGITGN</sequence>